<feature type="compositionally biased region" description="Polar residues" evidence="1">
    <location>
        <begin position="555"/>
        <end position="570"/>
    </location>
</feature>
<dbReference type="InParanoid" id="K2SN36"/>
<proteinExistence type="predicted"/>
<dbReference type="Proteomes" id="UP000007129">
    <property type="component" value="Unassembled WGS sequence"/>
</dbReference>
<feature type="compositionally biased region" description="Polar residues" evidence="1">
    <location>
        <begin position="765"/>
        <end position="776"/>
    </location>
</feature>
<name>K2SN36_MACPH</name>
<feature type="compositionally biased region" description="Basic and acidic residues" evidence="1">
    <location>
        <begin position="531"/>
        <end position="542"/>
    </location>
</feature>
<feature type="compositionally biased region" description="Basic and acidic residues" evidence="1">
    <location>
        <begin position="658"/>
        <end position="673"/>
    </location>
</feature>
<feature type="compositionally biased region" description="Low complexity" evidence="1">
    <location>
        <begin position="206"/>
        <end position="222"/>
    </location>
</feature>
<sequence>MDADDRSGAGIALRGAPDEYIGERMPLSSRGTSAMQVEMTRDVIDDLLAGIRDGRAPVLHFGQNPVLEVGDSKMVLDASKEEFRNELYTTDDIEPDEGGIPEFVFHGFVDYRLVLQKASAVNEATSGADAALQTLRSNMEAIRKEKQASKLVPGLVDSDTVGMLTSASQRVHIRPDPLGLNDQDRKKRIGAGKASRGNVLGGHLVAPNASTASSPAMSAASPKPTPPTSAPQNSLSVIQKAIRVPLLHLLAMKPATLQQIVQYTRAPKDDILAVLSKIGKEQEGKWKLADKAFKELDVFKFPYKSKEDRQQAIDNARAALDRQRLEPEDKIWQKFLPEEQRGKGIILSKLGDLRVPTVAQKSATPKTMKPTQRLKSLTKKVETKKKEPRKKKSEEDVFGLAARKKVANPPAEDRREVVKKKPLKTSVGEEKDVVTERKKLMKASDDEKERPIPLKSIKRPVPESKEDGHGLVKKFKKPAQDDKEPITQGVKRKLPSDSGREVLAQNQHRVTKFSKEGTARSGAGPVPSTKAPKEVAQHEQKTSARPSAKKLPQVVSANGNPSTTGPTSTAPKKVPSRINDQKTTDTNGKTVQPKINGLPFTSTKKVSSVKHKSASSTGSPLANSDVEKSRQPLKASPASSTAAGAGTPGNSDRSLKRKANDLDNDIHKHEVTSKQRKTTHSTPLASVATTTATPPNTEKPPVKRKAEHHDSDKKQPAAKKLAATYKAAKPTQTPTPSYSGASSISSTSSSHSQHPGAGHTRPHDSPQSLHDASSASPEYVSQPLNIRRAIDLSAQFKRFYSKYHALYTSISNRKGQPPTDKEREEIHQKEAVLAGMKKEIKWLMENPQG</sequence>
<feature type="compositionally biased region" description="Low complexity" evidence="1">
    <location>
        <begin position="737"/>
        <end position="752"/>
    </location>
</feature>
<feature type="region of interest" description="Disordered" evidence="1">
    <location>
        <begin position="191"/>
        <end position="233"/>
    </location>
</feature>
<evidence type="ECO:0000313" key="3">
    <source>
        <dbReference type="Proteomes" id="UP000007129"/>
    </source>
</evidence>
<protein>
    <submittedName>
        <fullName evidence="2">Uncharacterized protein</fullName>
    </submittedName>
</protein>
<dbReference type="HOGENOM" id="CLU_015423_0_0_1"/>
<feature type="compositionally biased region" description="Basic and acidic residues" evidence="1">
    <location>
        <begin position="460"/>
        <end position="470"/>
    </location>
</feature>
<dbReference type="SUPFAM" id="SSF46785">
    <property type="entry name" value="Winged helix' DNA-binding domain"/>
    <property type="match status" value="1"/>
</dbReference>
<feature type="compositionally biased region" description="Low complexity" evidence="1">
    <location>
        <begin position="635"/>
        <end position="649"/>
    </location>
</feature>
<dbReference type="InterPro" id="IPR042065">
    <property type="entry name" value="E3_ELL-like"/>
</dbReference>
<dbReference type="InterPro" id="IPR036390">
    <property type="entry name" value="WH_DNA-bd_sf"/>
</dbReference>
<evidence type="ECO:0000313" key="2">
    <source>
        <dbReference type="EMBL" id="EKG18200.1"/>
    </source>
</evidence>
<evidence type="ECO:0000256" key="1">
    <source>
        <dbReference type="SAM" id="MobiDB-lite"/>
    </source>
</evidence>
<dbReference type="EMBL" id="AHHD01000215">
    <property type="protein sequence ID" value="EKG18200.1"/>
    <property type="molecule type" value="Genomic_DNA"/>
</dbReference>
<dbReference type="VEuPathDB" id="FungiDB:MPH_04589"/>
<dbReference type="AlphaFoldDB" id="K2SN36"/>
<organism evidence="2 3">
    <name type="scientific">Macrophomina phaseolina (strain MS6)</name>
    <name type="common">Charcoal rot fungus</name>
    <dbReference type="NCBI Taxonomy" id="1126212"/>
    <lineage>
        <taxon>Eukaryota</taxon>
        <taxon>Fungi</taxon>
        <taxon>Dikarya</taxon>
        <taxon>Ascomycota</taxon>
        <taxon>Pezizomycotina</taxon>
        <taxon>Dothideomycetes</taxon>
        <taxon>Dothideomycetes incertae sedis</taxon>
        <taxon>Botryosphaeriales</taxon>
        <taxon>Botryosphaeriaceae</taxon>
        <taxon>Macrophomina</taxon>
    </lineage>
</organism>
<feature type="compositionally biased region" description="Basic and acidic residues" evidence="1">
    <location>
        <begin position="427"/>
        <end position="452"/>
    </location>
</feature>
<feature type="compositionally biased region" description="Polar residues" evidence="1">
    <location>
        <begin position="680"/>
        <end position="696"/>
    </location>
</feature>
<feature type="compositionally biased region" description="Low complexity" evidence="1">
    <location>
        <begin position="718"/>
        <end position="729"/>
    </location>
</feature>
<reference evidence="2 3" key="1">
    <citation type="journal article" date="2012" name="BMC Genomics">
        <title>Tools to kill: Genome of one of the most destructive plant pathogenic fungi Macrophomina phaseolina.</title>
        <authorList>
            <person name="Islam M.S."/>
            <person name="Haque M.S."/>
            <person name="Islam M.M."/>
            <person name="Emdad E.M."/>
            <person name="Halim A."/>
            <person name="Hossen Q.M.M."/>
            <person name="Hossain M.Z."/>
            <person name="Ahmed B."/>
            <person name="Rahim S."/>
            <person name="Rahman M.S."/>
            <person name="Alam M.M."/>
            <person name="Hou S."/>
            <person name="Wan X."/>
            <person name="Saito J.A."/>
            <person name="Alam M."/>
        </authorList>
    </citation>
    <scope>NUCLEOTIDE SEQUENCE [LARGE SCALE GENOMIC DNA]</scope>
    <source>
        <strain evidence="2 3">MS6</strain>
    </source>
</reference>
<dbReference type="UniPathway" id="UPA00143"/>
<feature type="region of interest" description="Disordered" evidence="1">
    <location>
        <begin position="360"/>
        <end position="784"/>
    </location>
</feature>
<dbReference type="eggNOG" id="ENOG502S5YD">
    <property type="taxonomic scope" value="Eukaryota"/>
</dbReference>
<dbReference type="STRING" id="1126212.K2SN36"/>
<dbReference type="GO" id="GO:0016567">
    <property type="term" value="P:protein ubiquitination"/>
    <property type="evidence" value="ECO:0007669"/>
    <property type="project" value="UniProtKB-UniPathway"/>
</dbReference>
<comment type="caution">
    <text evidence="2">The sequence shown here is derived from an EMBL/GenBank/DDBJ whole genome shotgun (WGS) entry which is preliminary data.</text>
</comment>
<dbReference type="OrthoDB" id="2587563at2759"/>
<accession>K2SN36</accession>
<dbReference type="Gene3D" id="1.10.10.2670">
    <property type="entry name" value="E3 ubiquitin-protein ligase"/>
    <property type="match status" value="1"/>
</dbReference>
<gene>
    <name evidence="2" type="ORF">MPH_04589</name>
</gene>